<evidence type="ECO:0000256" key="6">
    <source>
        <dbReference type="PROSITE-ProRule" id="PRU00984"/>
    </source>
</evidence>
<dbReference type="Pfam" id="PF20421">
    <property type="entry name" value="DHR-2_Lobe_C"/>
    <property type="match status" value="1"/>
</dbReference>
<reference evidence="10" key="1">
    <citation type="submission" date="2020-05" db="UniProtKB">
        <authorList>
            <consortium name="EnsemblMetazoa"/>
        </authorList>
    </citation>
    <scope>IDENTIFICATION</scope>
    <source>
        <strain evidence="10">FUMOZ</strain>
    </source>
</reference>
<feature type="region of interest" description="Disordered" evidence="7">
    <location>
        <begin position="952"/>
        <end position="997"/>
    </location>
</feature>
<feature type="region of interest" description="Disordered" evidence="7">
    <location>
        <begin position="1015"/>
        <end position="1047"/>
    </location>
</feature>
<dbReference type="STRING" id="62324.A0A182R5P1"/>
<evidence type="ECO:0000256" key="3">
    <source>
        <dbReference type="ARBA" id="ARBA00022490"/>
    </source>
</evidence>
<dbReference type="EnsemblMetazoa" id="AFUN001485-RA">
    <property type="protein sequence ID" value="AFUN001485-PA"/>
    <property type="gene ID" value="AFUN001485"/>
</dbReference>
<dbReference type="VEuPathDB" id="VectorBase:AFUN001485"/>
<proteinExistence type="inferred from homology"/>
<evidence type="ECO:0000256" key="4">
    <source>
        <dbReference type="ARBA" id="ARBA00022553"/>
    </source>
</evidence>
<dbReference type="InterPro" id="IPR043162">
    <property type="entry name" value="DOCK_C_lobe_C"/>
</dbReference>
<dbReference type="GO" id="GO:0007520">
    <property type="term" value="P:myoblast fusion"/>
    <property type="evidence" value="ECO:0007669"/>
    <property type="project" value="TreeGrafter"/>
</dbReference>
<evidence type="ECO:0000256" key="1">
    <source>
        <dbReference type="ARBA" id="ARBA00004496"/>
    </source>
</evidence>
<dbReference type="GO" id="GO:0005886">
    <property type="term" value="C:plasma membrane"/>
    <property type="evidence" value="ECO:0007669"/>
    <property type="project" value="TreeGrafter"/>
</dbReference>
<comment type="subcellular location">
    <subcellularLocation>
        <location evidence="1">Cytoplasm</location>
    </subcellularLocation>
</comment>
<feature type="compositionally biased region" description="Basic residues" evidence="7">
    <location>
        <begin position="1024"/>
        <end position="1037"/>
    </location>
</feature>
<dbReference type="GO" id="GO:0005737">
    <property type="term" value="C:cytoplasm"/>
    <property type="evidence" value="ECO:0007669"/>
    <property type="project" value="UniProtKB-SubCell"/>
</dbReference>
<evidence type="ECO:0008006" key="11">
    <source>
        <dbReference type="Google" id="ProtNLM"/>
    </source>
</evidence>
<feature type="domain" description="DOCKER" evidence="9">
    <location>
        <begin position="741"/>
        <end position="939"/>
    </location>
</feature>
<keyword evidence="3" id="KW-0963">Cytoplasm</keyword>
<dbReference type="InterPro" id="IPR027357">
    <property type="entry name" value="DOCKER_dom"/>
</dbReference>
<dbReference type="Pfam" id="PF14429">
    <property type="entry name" value="DOCK-C2"/>
    <property type="match status" value="1"/>
</dbReference>
<dbReference type="Gene3D" id="1.20.58.740">
    <property type="match status" value="1"/>
</dbReference>
<feature type="compositionally biased region" description="Low complexity" evidence="7">
    <location>
        <begin position="305"/>
        <end position="316"/>
    </location>
</feature>
<dbReference type="InterPro" id="IPR027007">
    <property type="entry name" value="C2_DOCK-type_domain"/>
</dbReference>
<dbReference type="PANTHER" id="PTHR45653:SF10">
    <property type="entry name" value="MYOBLAST CITY, ISOFORM B"/>
    <property type="match status" value="1"/>
</dbReference>
<dbReference type="VEuPathDB" id="VectorBase:AFUN2_010819"/>
<feature type="region of interest" description="Disordered" evidence="7">
    <location>
        <begin position="300"/>
        <end position="357"/>
    </location>
</feature>
<feature type="compositionally biased region" description="Polar residues" evidence="7">
    <location>
        <begin position="956"/>
        <end position="997"/>
    </location>
</feature>
<dbReference type="InterPro" id="IPR032376">
    <property type="entry name" value="DOCK_N"/>
</dbReference>
<dbReference type="Gene3D" id="1.20.1270.350">
    <property type="entry name" value="Dedicator of cytokinesis N-terminal subdomain"/>
    <property type="match status" value="1"/>
</dbReference>
<dbReference type="EnsemblMetazoa" id="AFUN001485-RB">
    <property type="protein sequence ID" value="AFUN001485-PB"/>
    <property type="gene ID" value="AFUN001485"/>
</dbReference>
<dbReference type="InterPro" id="IPR035892">
    <property type="entry name" value="C2_domain_sf"/>
</dbReference>
<dbReference type="PANTHER" id="PTHR45653">
    <property type="entry name" value="DEDICATOR OF CYTOKINESIS"/>
    <property type="match status" value="1"/>
</dbReference>
<evidence type="ECO:0000256" key="7">
    <source>
        <dbReference type="SAM" id="MobiDB-lite"/>
    </source>
</evidence>
<dbReference type="InterPro" id="IPR046773">
    <property type="entry name" value="DOCKER_Lobe_C"/>
</dbReference>
<evidence type="ECO:0000259" key="8">
    <source>
        <dbReference type="PROSITE" id="PS50002"/>
    </source>
</evidence>
<dbReference type="Gene3D" id="2.30.30.40">
    <property type="entry name" value="SH3 Domains"/>
    <property type="match status" value="1"/>
</dbReference>
<dbReference type="InterPro" id="IPR036028">
    <property type="entry name" value="SH3-like_dom_sf"/>
</dbReference>
<evidence type="ECO:0000256" key="2">
    <source>
        <dbReference type="ARBA" id="ARBA00022443"/>
    </source>
</evidence>
<keyword evidence="2 5" id="KW-0728">SH3 domain</keyword>
<dbReference type="VEuPathDB" id="VectorBase:AFUN2_006169"/>
<keyword evidence="4" id="KW-0597">Phosphoprotein</keyword>
<dbReference type="SUPFAM" id="SSF50044">
    <property type="entry name" value="SH3-domain"/>
    <property type="match status" value="1"/>
</dbReference>
<feature type="region of interest" description="Disordered" evidence="7">
    <location>
        <begin position="524"/>
        <end position="544"/>
    </location>
</feature>
<dbReference type="Pfam" id="PF16172">
    <property type="entry name" value="DOCK_N"/>
    <property type="match status" value="1"/>
</dbReference>
<dbReference type="Gene3D" id="2.60.40.150">
    <property type="entry name" value="C2 domain"/>
    <property type="match status" value="2"/>
</dbReference>
<dbReference type="InterPro" id="IPR042455">
    <property type="entry name" value="DOCK_N_sub1"/>
</dbReference>
<comment type="similarity">
    <text evidence="6">Belongs to the DOCK family.</text>
</comment>
<organism evidence="10">
    <name type="scientific">Anopheles funestus</name>
    <name type="common">African malaria mosquito</name>
    <dbReference type="NCBI Taxonomy" id="62324"/>
    <lineage>
        <taxon>Eukaryota</taxon>
        <taxon>Metazoa</taxon>
        <taxon>Ecdysozoa</taxon>
        <taxon>Arthropoda</taxon>
        <taxon>Hexapoda</taxon>
        <taxon>Insecta</taxon>
        <taxon>Pterygota</taxon>
        <taxon>Neoptera</taxon>
        <taxon>Endopterygota</taxon>
        <taxon>Diptera</taxon>
        <taxon>Nematocera</taxon>
        <taxon>Culicoidea</taxon>
        <taxon>Culicidae</taxon>
        <taxon>Anophelinae</taxon>
        <taxon>Anopheles</taxon>
    </lineage>
</organism>
<dbReference type="InterPro" id="IPR001452">
    <property type="entry name" value="SH3_domain"/>
</dbReference>
<accession>A0A182R5P1</accession>
<feature type="compositionally biased region" description="Polar residues" evidence="7">
    <location>
        <begin position="524"/>
        <end position="533"/>
    </location>
</feature>
<evidence type="ECO:0000259" key="9">
    <source>
        <dbReference type="PROSITE" id="PS51651"/>
    </source>
</evidence>
<dbReference type="GO" id="GO:0031267">
    <property type="term" value="F:small GTPase binding"/>
    <property type="evidence" value="ECO:0007669"/>
    <property type="project" value="TreeGrafter"/>
</dbReference>
<dbReference type="InterPro" id="IPR026791">
    <property type="entry name" value="DOCK"/>
</dbReference>
<feature type="domain" description="SH3" evidence="8">
    <location>
        <begin position="8"/>
        <end position="69"/>
    </location>
</feature>
<dbReference type="AlphaFoldDB" id="A0A182R5P1"/>
<dbReference type="GO" id="GO:0005085">
    <property type="term" value="F:guanyl-nucleotide exchange factor activity"/>
    <property type="evidence" value="ECO:0007669"/>
    <property type="project" value="InterPro"/>
</dbReference>
<sequence length="1087" mass="121474">MTVWSRVPSVFLAVAKANYAAHERQHHIDLDVGDTVVIEQESFHWYYGRNSSSGTLGIFPKAYVHPVESKSSRDGDLVIRRSEIVEEITTVLQEWQYLYRRLYLSTHPSFKLVQVKMLELIRLRSQLLSGNLPVDEMKNIKLKATSEIDTGNKILNLDMVVRDDSGNIVDIERTSTTQLYEHHLNAVDRIKRANTSHSKNRNLDIINRHSHNLLLSVHNFVCRLSEDTEILFTLYDGDEMRAITENYVVKWSRQGMAADLDQFNNIKVLFTDLSGNDLSRNKIYLVAYVVRIGAMDGKDTDLRRSSMANSSNSGSYKSHRNHLNTQMSTPSSPGPGSGGGSAAGQSNSGTPSIGSTISASSVNEFHMRRPFGVATLDLQPIIKRSEDFKSDTQLKMPFIPCEKEPLETTLRKLITNKDLGEKSDAAIWISVDILFGDIKQVRDEYPHLVLGNVAFARKMGFPEVIFPGDVRNDLYLTLVSGEFSKGSKSSDKNIEVTAYATAISTVLRSPGVIRLTVVAEMHGTGTNPSSTTMRIDRSGAKRSRSTCRSRSLSSAICGSPSSTAARTRQRIGRRNRSVYRTYVMNDDGTTLQHKRHTLLVYKIDHKKYDEETQFNYLNLPSLTEELPNGSSKPSISGFSLASKDGFIIETNLCSTKLTQNVDILGLLNWSSRKEKMEESLNAMNVRCEEVVKFLQDILDALFNILVSNEDPAKYEILVFKCLLRLIEIVYDLNRDIRFGGKNTQTIASNIVKFYKSNNVSEFQFSRPIRDSQASGDDIAGTSYERTIMRTTDPLPGILRWFPVKFSETIMPIEMAIETVDAKNRAIRDLVLEHQNDPRIPVHSLSAIIKGVVDAAINGGLPIYEEAFLTPLYLERRPGDDHLVARLKDLIASQIPLLEVALLLHKMKTPAILLPFHDQLEKCFATMQANVEAKYGKRVTDIKIDRDAEVTLRRHISANQPQMSMDSSRLSETSIGSSDSGISKNQNSRPTTTSSGGFKNTIANLANFNTVNLARTSLGTSPGSKAKKDKTLTKRRSSRKMDRESLSLSVSNSQFYTSPISTASEHSSSIVPPTGIVAVQSVFYRPVL</sequence>
<dbReference type="PROSITE" id="PS51651">
    <property type="entry name" value="DOCKER"/>
    <property type="match status" value="1"/>
</dbReference>
<dbReference type="Pfam" id="PF23554">
    <property type="entry name" value="TPR_DOCK"/>
    <property type="match status" value="1"/>
</dbReference>
<dbReference type="InterPro" id="IPR056372">
    <property type="entry name" value="TPR_DOCK"/>
</dbReference>
<dbReference type="GO" id="GO:0007264">
    <property type="term" value="P:small GTPase-mediated signal transduction"/>
    <property type="evidence" value="ECO:0007669"/>
    <property type="project" value="InterPro"/>
</dbReference>
<name>A0A182R5P1_ANOFN</name>
<protein>
    <recommendedName>
        <fullName evidence="11">SH3 domain-containing protein</fullName>
    </recommendedName>
</protein>
<dbReference type="SMART" id="SM00326">
    <property type="entry name" value="SH3"/>
    <property type="match status" value="1"/>
</dbReference>
<evidence type="ECO:0000256" key="5">
    <source>
        <dbReference type="PROSITE-ProRule" id="PRU00192"/>
    </source>
</evidence>
<evidence type="ECO:0000313" key="10">
    <source>
        <dbReference type="EnsemblMetazoa" id="AFUN001485-PA"/>
    </source>
</evidence>
<dbReference type="GO" id="GO:0016477">
    <property type="term" value="P:cell migration"/>
    <property type="evidence" value="ECO:0007669"/>
    <property type="project" value="TreeGrafter"/>
</dbReference>
<dbReference type="PROSITE" id="PS50002">
    <property type="entry name" value="SH3"/>
    <property type="match status" value="1"/>
</dbReference>